<keyword evidence="9" id="KW-1185">Reference proteome</keyword>
<keyword evidence="2" id="KW-0229">DNA integration</keyword>
<dbReference type="EMBL" id="JAVCAP010000006">
    <property type="protein sequence ID" value="MDP8566960.1"/>
    <property type="molecule type" value="Genomic_DNA"/>
</dbReference>
<dbReference type="Gene3D" id="1.10.150.130">
    <property type="match status" value="1"/>
</dbReference>
<organism evidence="8 9">
    <name type="scientific">Methylophilus aquaticus</name>
    <dbReference type="NCBI Taxonomy" id="1971610"/>
    <lineage>
        <taxon>Bacteria</taxon>
        <taxon>Pseudomonadati</taxon>
        <taxon>Pseudomonadota</taxon>
        <taxon>Betaproteobacteria</taxon>
        <taxon>Nitrosomonadales</taxon>
        <taxon>Methylophilaceae</taxon>
        <taxon>Methylophilus</taxon>
    </lineage>
</organism>
<dbReference type="PROSITE" id="PS51900">
    <property type="entry name" value="CB"/>
    <property type="match status" value="1"/>
</dbReference>
<dbReference type="PANTHER" id="PTHR30349">
    <property type="entry name" value="PHAGE INTEGRASE-RELATED"/>
    <property type="match status" value="1"/>
</dbReference>
<dbReference type="NCBIfam" id="TIGR02249">
    <property type="entry name" value="integrase_gron"/>
    <property type="match status" value="1"/>
</dbReference>
<evidence type="ECO:0000256" key="4">
    <source>
        <dbReference type="ARBA" id="ARBA00023172"/>
    </source>
</evidence>
<gene>
    <name evidence="8" type="ORF">Q9291_03765</name>
</gene>
<accession>A0ABT9JQV6</accession>
<evidence type="ECO:0000256" key="5">
    <source>
        <dbReference type="PROSITE-ProRule" id="PRU01248"/>
    </source>
</evidence>
<protein>
    <submittedName>
        <fullName evidence="8">Integron integrase</fullName>
    </submittedName>
</protein>
<dbReference type="InterPro" id="IPR013762">
    <property type="entry name" value="Integrase-like_cat_sf"/>
</dbReference>
<dbReference type="InterPro" id="IPR050090">
    <property type="entry name" value="Tyrosine_recombinase_XerCD"/>
</dbReference>
<proteinExistence type="inferred from homology"/>
<dbReference type="InterPro" id="IPR010998">
    <property type="entry name" value="Integrase_recombinase_N"/>
</dbReference>
<comment type="similarity">
    <text evidence="1">Belongs to the 'phage' integrase family.</text>
</comment>
<name>A0ABT9JQV6_9PROT</name>
<evidence type="ECO:0000259" key="7">
    <source>
        <dbReference type="PROSITE" id="PS51900"/>
    </source>
</evidence>
<dbReference type="InterPro" id="IPR044068">
    <property type="entry name" value="CB"/>
</dbReference>
<dbReference type="RefSeq" id="WP_306388669.1">
    <property type="nucleotide sequence ID" value="NZ_JAVCAP010000006.1"/>
</dbReference>
<keyword evidence="4" id="KW-0233">DNA recombination</keyword>
<keyword evidence="3 5" id="KW-0238">DNA-binding</keyword>
<feature type="domain" description="Core-binding (CB)" evidence="7">
    <location>
        <begin position="13"/>
        <end position="93"/>
    </location>
</feature>
<dbReference type="InterPro" id="IPR011010">
    <property type="entry name" value="DNA_brk_join_enz"/>
</dbReference>
<dbReference type="InterPro" id="IPR004107">
    <property type="entry name" value="Integrase_SAM-like_N"/>
</dbReference>
<evidence type="ECO:0000256" key="2">
    <source>
        <dbReference type="ARBA" id="ARBA00022908"/>
    </source>
</evidence>
<dbReference type="InterPro" id="IPR002104">
    <property type="entry name" value="Integrase_catalytic"/>
</dbReference>
<evidence type="ECO:0000256" key="3">
    <source>
        <dbReference type="ARBA" id="ARBA00023125"/>
    </source>
</evidence>
<dbReference type="Pfam" id="PF13495">
    <property type="entry name" value="Phage_int_SAM_4"/>
    <property type="match status" value="1"/>
</dbReference>
<evidence type="ECO:0000259" key="6">
    <source>
        <dbReference type="PROSITE" id="PS51898"/>
    </source>
</evidence>
<dbReference type="SUPFAM" id="SSF56349">
    <property type="entry name" value="DNA breaking-rejoining enzymes"/>
    <property type="match status" value="1"/>
</dbReference>
<feature type="domain" description="Tyr recombinase" evidence="6">
    <location>
        <begin position="111"/>
        <end position="325"/>
    </location>
</feature>
<dbReference type="Proteomes" id="UP001225906">
    <property type="component" value="Unassembled WGS sequence"/>
</dbReference>
<dbReference type="Pfam" id="PF00589">
    <property type="entry name" value="Phage_integrase"/>
    <property type="match status" value="1"/>
</dbReference>
<sequence length="330" mass="37790">MATSQLQQETHPPKLLVLMREKIRVNHYSIRTETQYLQWAKRYILFHHKRHPKEMGGKEVEAFLSHLAVDGNVSASTQNQALSALLFLYRVVLEQELPWMEDVIRAKKPKKLPVVLSKQEVILLMEAMPEGVYRLVVRLLYGTGLRIMECCRLRVQDIDFDRGEILVRNGKGAKDRVTMLPTKIIPALKTHMAFRKAIFEADLKQGKASVYMSDALARKYMNADRSWPWQYVFCSGSFSVDPRTGIERRHHLDEKLIQRAFKKAVLAAGLHKAATPHTLRHSFATHLLEQGYDIRTVQELLGHSDISTTMIYTHVLNKGGRGVSSPLDVI</sequence>
<dbReference type="InterPro" id="IPR011946">
    <property type="entry name" value="Integrase_integron-type"/>
</dbReference>
<dbReference type="Gene3D" id="1.10.443.10">
    <property type="entry name" value="Intergrase catalytic core"/>
    <property type="match status" value="1"/>
</dbReference>
<evidence type="ECO:0000313" key="8">
    <source>
        <dbReference type="EMBL" id="MDP8566960.1"/>
    </source>
</evidence>
<dbReference type="CDD" id="cd01193">
    <property type="entry name" value="INT_IntI_C"/>
    <property type="match status" value="1"/>
</dbReference>
<evidence type="ECO:0000256" key="1">
    <source>
        <dbReference type="ARBA" id="ARBA00008857"/>
    </source>
</evidence>
<reference evidence="9" key="1">
    <citation type="journal article" date="2019" name="Int. J. Syst. Evol. Microbiol.">
        <title>The Global Catalogue of Microorganisms (GCM) 10K type strain sequencing project: providing services to taxonomists for standard genome sequencing and annotation.</title>
        <authorList>
            <consortium name="The Broad Institute Genomics Platform"/>
            <consortium name="The Broad Institute Genome Sequencing Center for Infectious Disease"/>
            <person name="Wu L."/>
            <person name="Ma J."/>
        </authorList>
    </citation>
    <scope>NUCLEOTIDE SEQUENCE [LARGE SCALE GENOMIC DNA]</scope>
    <source>
        <strain evidence="9">VKM B-3159</strain>
    </source>
</reference>
<dbReference type="PANTHER" id="PTHR30349:SF64">
    <property type="entry name" value="PROPHAGE INTEGRASE INTD-RELATED"/>
    <property type="match status" value="1"/>
</dbReference>
<dbReference type="PROSITE" id="PS51898">
    <property type="entry name" value="TYR_RECOMBINASE"/>
    <property type="match status" value="1"/>
</dbReference>
<comment type="caution">
    <text evidence="8">The sequence shown here is derived from an EMBL/GenBank/DDBJ whole genome shotgun (WGS) entry which is preliminary data.</text>
</comment>
<evidence type="ECO:0000313" key="9">
    <source>
        <dbReference type="Proteomes" id="UP001225906"/>
    </source>
</evidence>